<accession>A0A849I394</accession>
<keyword evidence="2" id="KW-1185">Reference proteome</keyword>
<dbReference type="InterPro" id="IPR050275">
    <property type="entry name" value="PGM_Phosphatase"/>
</dbReference>
<evidence type="ECO:0000313" key="1">
    <source>
        <dbReference type="EMBL" id="NNM71838.1"/>
    </source>
</evidence>
<name>A0A849I394_9HYPH</name>
<dbReference type="GO" id="GO:0016791">
    <property type="term" value="F:phosphatase activity"/>
    <property type="evidence" value="ECO:0007669"/>
    <property type="project" value="TreeGrafter"/>
</dbReference>
<dbReference type="GO" id="GO:0005737">
    <property type="term" value="C:cytoplasm"/>
    <property type="evidence" value="ECO:0007669"/>
    <property type="project" value="TreeGrafter"/>
</dbReference>
<dbReference type="PANTHER" id="PTHR48100:SF62">
    <property type="entry name" value="GLUCOSYL-3-PHOSPHOGLYCERATE PHOSPHATASE"/>
    <property type="match status" value="1"/>
</dbReference>
<dbReference type="InterPro" id="IPR013078">
    <property type="entry name" value="His_Pase_superF_clade-1"/>
</dbReference>
<sequence length="192" mass="20730">MRHAAHERVDRILCGRMPGVSLGERGRAQAARVAERLSRESLAAIYSSPLERARETAAPISSETGLPVGIAPGLDEIDMGEWTGRSFDELQADPRWRSWNIGRAAGEAPGGERMEAVQRRVLAELEAIRLRHPGRTAAAVSHCDVIKAAVCGVLGLSLDRYHSFEIEPASITSLVLWEGGGKVVALNERCGA</sequence>
<dbReference type="Pfam" id="PF00300">
    <property type="entry name" value="His_Phos_1"/>
    <property type="match status" value="1"/>
</dbReference>
<dbReference type="InterPro" id="IPR029033">
    <property type="entry name" value="His_PPase_superfam"/>
</dbReference>
<dbReference type="Gene3D" id="3.40.50.1240">
    <property type="entry name" value="Phosphoglycerate mutase-like"/>
    <property type="match status" value="1"/>
</dbReference>
<organism evidence="1 2">
    <name type="scientific">Enterovirga aerilata</name>
    <dbReference type="NCBI Taxonomy" id="2730920"/>
    <lineage>
        <taxon>Bacteria</taxon>
        <taxon>Pseudomonadati</taxon>
        <taxon>Pseudomonadota</taxon>
        <taxon>Alphaproteobacteria</taxon>
        <taxon>Hyphomicrobiales</taxon>
        <taxon>Methylobacteriaceae</taxon>
        <taxon>Enterovirga</taxon>
    </lineage>
</organism>
<evidence type="ECO:0000313" key="2">
    <source>
        <dbReference type="Proteomes" id="UP000564885"/>
    </source>
</evidence>
<proteinExistence type="predicted"/>
<dbReference type="SMART" id="SM00855">
    <property type="entry name" value="PGAM"/>
    <property type="match status" value="1"/>
</dbReference>
<dbReference type="Proteomes" id="UP000564885">
    <property type="component" value="Unassembled WGS sequence"/>
</dbReference>
<protein>
    <submittedName>
        <fullName evidence="1">Histidine phosphatase family protein</fullName>
    </submittedName>
</protein>
<dbReference type="SUPFAM" id="SSF53254">
    <property type="entry name" value="Phosphoglycerate mutase-like"/>
    <property type="match status" value="1"/>
</dbReference>
<dbReference type="CDD" id="cd07067">
    <property type="entry name" value="HP_PGM_like"/>
    <property type="match status" value="1"/>
</dbReference>
<gene>
    <name evidence="1" type="ORF">HJG44_05420</name>
</gene>
<dbReference type="AlphaFoldDB" id="A0A849I394"/>
<comment type="caution">
    <text evidence="1">The sequence shown here is derived from an EMBL/GenBank/DDBJ whole genome shotgun (WGS) entry which is preliminary data.</text>
</comment>
<dbReference type="RefSeq" id="WP_171217371.1">
    <property type="nucleotide sequence ID" value="NZ_JABEPP010000002.1"/>
</dbReference>
<reference evidence="1 2" key="1">
    <citation type="submission" date="2020-04" db="EMBL/GenBank/DDBJ databases">
        <title>Enterovirga sp. isolate from soil.</title>
        <authorList>
            <person name="Chea S."/>
            <person name="Kim D.-U."/>
        </authorList>
    </citation>
    <scope>NUCLEOTIDE SEQUENCE [LARGE SCALE GENOMIC DNA]</scope>
    <source>
        <strain evidence="1 2">DB1703</strain>
    </source>
</reference>
<dbReference type="PANTHER" id="PTHR48100">
    <property type="entry name" value="BROAD-SPECIFICITY PHOSPHATASE YOR283W-RELATED"/>
    <property type="match status" value="1"/>
</dbReference>
<dbReference type="EMBL" id="JABEPP010000002">
    <property type="protein sequence ID" value="NNM71838.1"/>
    <property type="molecule type" value="Genomic_DNA"/>
</dbReference>